<dbReference type="Pfam" id="PF13487">
    <property type="entry name" value="HD_5"/>
    <property type="match status" value="1"/>
</dbReference>
<feature type="domain" description="HD-GYP" evidence="2">
    <location>
        <begin position="149"/>
        <end position="343"/>
    </location>
</feature>
<gene>
    <name evidence="3" type="ORF">K6Y31_18845</name>
</gene>
<dbReference type="InterPro" id="IPR003607">
    <property type="entry name" value="HD/PDEase_dom"/>
</dbReference>
<evidence type="ECO:0000256" key="1">
    <source>
        <dbReference type="SAM" id="Coils"/>
    </source>
</evidence>
<reference evidence="3 4" key="1">
    <citation type="journal article" date="2022" name="Environ. Microbiol. Rep.">
        <title>Eco-phylogenetic analyses reveal divergent evolution of vitamin B12 metabolism in the marine bacterial family 'Psychromonadaceae'.</title>
        <authorList>
            <person name="Jin X."/>
            <person name="Yang Y."/>
            <person name="Cao H."/>
            <person name="Gao B."/>
            <person name="Zhao Z."/>
        </authorList>
    </citation>
    <scope>NUCLEOTIDE SEQUENCE [LARGE SCALE GENOMIC DNA]</scope>
    <source>
        <strain evidence="3 4">MKS20</strain>
    </source>
</reference>
<dbReference type="CDD" id="cd00077">
    <property type="entry name" value="HDc"/>
    <property type="match status" value="1"/>
</dbReference>
<dbReference type="SUPFAM" id="SSF109604">
    <property type="entry name" value="HD-domain/PDEase-like"/>
    <property type="match status" value="1"/>
</dbReference>
<evidence type="ECO:0000313" key="4">
    <source>
        <dbReference type="Proteomes" id="UP001201273"/>
    </source>
</evidence>
<accession>A0ABS8WET9</accession>
<proteinExistence type="predicted"/>
<dbReference type="RefSeq" id="WP_233054574.1">
    <property type="nucleotide sequence ID" value="NZ_JAIMJA010000026.1"/>
</dbReference>
<protein>
    <submittedName>
        <fullName evidence="3">HD-GYP domain-containing protein</fullName>
    </submittedName>
</protein>
<dbReference type="PROSITE" id="PS51832">
    <property type="entry name" value="HD_GYP"/>
    <property type="match status" value="1"/>
</dbReference>
<evidence type="ECO:0000313" key="3">
    <source>
        <dbReference type="EMBL" id="MCE2596837.1"/>
    </source>
</evidence>
<dbReference type="PANTHER" id="PTHR43155:SF2">
    <property type="entry name" value="CYCLIC DI-GMP PHOSPHODIESTERASE PA4108"/>
    <property type="match status" value="1"/>
</dbReference>
<feature type="coiled-coil region" evidence="1">
    <location>
        <begin position="92"/>
        <end position="155"/>
    </location>
</feature>
<name>A0ABS8WET9_9GAMM</name>
<evidence type="ECO:0000259" key="2">
    <source>
        <dbReference type="PROSITE" id="PS51832"/>
    </source>
</evidence>
<comment type="caution">
    <text evidence="3">The sequence shown here is derived from an EMBL/GenBank/DDBJ whole genome shotgun (WGS) entry which is preliminary data.</text>
</comment>
<dbReference type="InterPro" id="IPR037522">
    <property type="entry name" value="HD_GYP_dom"/>
</dbReference>
<sequence length="419" mass="47374">MAELKISVNRLQLGNYVKLPVNWGNHPFLFSNFKIKSQDQIDVIRNLGLKHVTIVPEKSDNLPLAANTPISVLSHEEEDAVLALQKQLWQDKQDRIEELKNYRRQLQKCEKEFTKSMSQVRSVMGKILSRPLNAINDAVELIETMAESLMNAENTVLHLMGESKETEALYYHSLNVSVLSMMLGKASGCTLEEIKMLGLGSLFHDIGTIKLPSKIVRRATPLTNAEENLYKMHCKYAIDLLKLVEDFPEQAKTIILQHHECADGSGYPAGLKLNEINELAQIVAVVNRYDNICHPTNIKHAKIPYQALSILFKQQAKLFNKDYLGRLIKLLGIYPPGSVVQLSNGQVGMVMSVASDRLLFPKVLVFDPAVPRTEAPIIDLEEAELTIEKVIKPQSLPPSVHEYLNPRVRTSYYFEHDKK</sequence>
<dbReference type="Pfam" id="PF11871">
    <property type="entry name" value="DUF3391"/>
    <property type="match status" value="1"/>
</dbReference>
<dbReference type="Gene3D" id="1.10.3210.10">
    <property type="entry name" value="Hypothetical protein af1432"/>
    <property type="match status" value="1"/>
</dbReference>
<dbReference type="EMBL" id="JAIMJA010000026">
    <property type="protein sequence ID" value="MCE2596837.1"/>
    <property type="molecule type" value="Genomic_DNA"/>
</dbReference>
<dbReference type="Proteomes" id="UP001201273">
    <property type="component" value="Unassembled WGS sequence"/>
</dbReference>
<dbReference type="PANTHER" id="PTHR43155">
    <property type="entry name" value="CYCLIC DI-GMP PHOSPHODIESTERASE PA4108-RELATED"/>
    <property type="match status" value="1"/>
</dbReference>
<keyword evidence="4" id="KW-1185">Reference proteome</keyword>
<organism evidence="3 4">
    <name type="scientific">Motilimonas cestriensis</name>
    <dbReference type="NCBI Taxonomy" id="2742685"/>
    <lineage>
        <taxon>Bacteria</taxon>
        <taxon>Pseudomonadati</taxon>
        <taxon>Pseudomonadota</taxon>
        <taxon>Gammaproteobacteria</taxon>
        <taxon>Alteromonadales</taxon>
        <taxon>Alteromonadales genera incertae sedis</taxon>
        <taxon>Motilimonas</taxon>
    </lineage>
</organism>
<dbReference type="InterPro" id="IPR021812">
    <property type="entry name" value="DUF3391"/>
</dbReference>
<keyword evidence="1" id="KW-0175">Coiled coil</keyword>
<dbReference type="SMART" id="SM00471">
    <property type="entry name" value="HDc"/>
    <property type="match status" value="1"/>
</dbReference>